<keyword evidence="2" id="KW-1185">Reference proteome</keyword>
<dbReference type="Proteomes" id="UP000019763">
    <property type="component" value="Unassembled WGS sequence"/>
</dbReference>
<gene>
    <name evidence="1" type="ORF">GNI_021060</name>
</gene>
<comment type="caution">
    <text evidence="1">The sequence shown here is derived from an EMBL/GenBank/DDBJ whole genome shotgun (WGS) entry which is preliminary data.</text>
</comment>
<proteinExistence type="predicted"/>
<accession>A0A023BBS2</accession>
<protein>
    <submittedName>
        <fullName evidence="1">Uncharacterized protein</fullName>
    </submittedName>
</protein>
<dbReference type="EMBL" id="AFNH02000154">
    <property type="protein sequence ID" value="EZG80623.1"/>
    <property type="molecule type" value="Genomic_DNA"/>
</dbReference>
<name>A0A023BBS2_GRENI</name>
<dbReference type="AlphaFoldDB" id="A0A023BBS2"/>
<feature type="non-terminal residue" evidence="1">
    <location>
        <position position="1"/>
    </location>
</feature>
<dbReference type="GeneID" id="22911017"/>
<reference evidence="1" key="1">
    <citation type="submission" date="2013-12" db="EMBL/GenBank/DDBJ databases">
        <authorList>
            <person name="Omoto C.K."/>
            <person name="Sibley D."/>
            <person name="Venepally P."/>
            <person name="Hadjithomas M."/>
            <person name="Karamycheva S."/>
            <person name="Brunk B."/>
            <person name="Roos D."/>
            <person name="Caler E."/>
            <person name="Lorenzi H."/>
        </authorList>
    </citation>
    <scope>NUCLEOTIDE SEQUENCE</scope>
</reference>
<feature type="non-terminal residue" evidence="1">
    <location>
        <position position="403"/>
    </location>
</feature>
<sequence length="403" mass="45106">AASEGDDFFGRLPDLNRATVPVNVEPVNVEPINVEPINVEPINVEPINVEPVNAERAEVSEAERAEVSEAEQLVANAMHAHFLQAKDTTLPGSMPEPALRKVMEWLEHIIGRTLRKSERHGSEQWDLPVSLRLDYVRSVWAWVAGVLYDRLDRARVLKLIEKSGKRPKGVSNQWFFAALLQKSVGSVANILPWVRMLNLPCDNWIFSNLKLYADNAAQHFSCLPASEAERACTASLFLHMLLETNRNPDRRASLRQMFQRPIEWINPVDIELTAFLYNRLGGGACDHLARVSRQFWGSPNTTCLSDPCFLGCVLGVIRCCTPYRLQQLCRPLNFQYNKDKKCPSTCTALEGPDFFGRLPGYNFPTTHSPAPGGFYSPDLAEGTFRGIISNKADELSTFIVPGG</sequence>
<dbReference type="VEuPathDB" id="CryptoDB:GNI_021060"/>
<evidence type="ECO:0000313" key="2">
    <source>
        <dbReference type="Proteomes" id="UP000019763"/>
    </source>
</evidence>
<dbReference type="RefSeq" id="XP_011134289.1">
    <property type="nucleotide sequence ID" value="XM_011135987.1"/>
</dbReference>
<organism evidence="1 2">
    <name type="scientific">Gregarina niphandrodes</name>
    <name type="common">Septate eugregarine</name>
    <dbReference type="NCBI Taxonomy" id="110365"/>
    <lineage>
        <taxon>Eukaryota</taxon>
        <taxon>Sar</taxon>
        <taxon>Alveolata</taxon>
        <taxon>Apicomplexa</taxon>
        <taxon>Conoidasida</taxon>
        <taxon>Gregarinasina</taxon>
        <taxon>Eugregarinorida</taxon>
        <taxon>Gregarinidae</taxon>
        <taxon>Gregarina</taxon>
    </lineage>
</organism>
<evidence type="ECO:0000313" key="1">
    <source>
        <dbReference type="EMBL" id="EZG80623.1"/>
    </source>
</evidence>